<feature type="domain" description="NAD-dependent epimerase/dehydratase" evidence="1">
    <location>
        <begin position="3"/>
        <end position="211"/>
    </location>
</feature>
<dbReference type="AlphaFoldDB" id="A0A2J0Z9G6"/>
<protein>
    <submittedName>
        <fullName evidence="2">NAD-dependent epimerase</fullName>
    </submittedName>
</protein>
<dbReference type="PANTHER" id="PTHR43245:SF54">
    <property type="entry name" value="BLL0593 PROTEIN"/>
    <property type="match status" value="1"/>
</dbReference>
<comment type="caution">
    <text evidence="2">The sequence shown here is derived from an EMBL/GenBank/DDBJ whole genome shotgun (WGS) entry which is preliminary data.</text>
</comment>
<proteinExistence type="predicted"/>
<dbReference type="EMBL" id="NJGD01000001">
    <property type="protein sequence ID" value="PJR17172.1"/>
    <property type="molecule type" value="Genomic_DNA"/>
</dbReference>
<reference evidence="2 3" key="1">
    <citation type="submission" date="2017-06" db="EMBL/GenBank/DDBJ databases">
        <title>Ensifer strains isolated from leguminous trees and herbs display diverse denitrification phenotypes with some acting as strong N2O sinks.</title>
        <authorList>
            <person name="Woliy K."/>
            <person name="Mania D."/>
            <person name="Bakken L.R."/>
            <person name="Frostegard A."/>
        </authorList>
    </citation>
    <scope>NUCLEOTIDE SEQUENCE [LARGE SCALE GENOMIC DNA]</scope>
    <source>
        <strain evidence="2 3">AC50a</strain>
    </source>
</reference>
<evidence type="ECO:0000313" key="3">
    <source>
        <dbReference type="Proteomes" id="UP000231987"/>
    </source>
</evidence>
<dbReference type="PANTHER" id="PTHR43245">
    <property type="entry name" value="BIFUNCTIONAL POLYMYXIN RESISTANCE PROTEIN ARNA"/>
    <property type="match status" value="1"/>
</dbReference>
<dbReference type="SUPFAM" id="SSF51735">
    <property type="entry name" value="NAD(P)-binding Rossmann-fold domains"/>
    <property type="match status" value="1"/>
</dbReference>
<accession>A0A2J0Z9G6</accession>
<dbReference type="Gene3D" id="3.40.50.720">
    <property type="entry name" value="NAD(P)-binding Rossmann-like Domain"/>
    <property type="match status" value="1"/>
</dbReference>
<dbReference type="Pfam" id="PF01370">
    <property type="entry name" value="Epimerase"/>
    <property type="match status" value="1"/>
</dbReference>
<dbReference type="InterPro" id="IPR050177">
    <property type="entry name" value="Lipid_A_modif_metabolic_enz"/>
</dbReference>
<dbReference type="RefSeq" id="WP_100669793.1">
    <property type="nucleotide sequence ID" value="NZ_NJGD01000001.1"/>
</dbReference>
<evidence type="ECO:0000259" key="1">
    <source>
        <dbReference type="Pfam" id="PF01370"/>
    </source>
</evidence>
<evidence type="ECO:0000313" key="2">
    <source>
        <dbReference type="EMBL" id="PJR17172.1"/>
    </source>
</evidence>
<dbReference type="InterPro" id="IPR001509">
    <property type="entry name" value="Epimerase_deHydtase"/>
</dbReference>
<organism evidence="2 3">
    <name type="scientific">Rhizobium meliloti</name>
    <name type="common">Ensifer meliloti</name>
    <name type="synonym">Sinorhizobium meliloti</name>
    <dbReference type="NCBI Taxonomy" id="382"/>
    <lineage>
        <taxon>Bacteria</taxon>
        <taxon>Pseudomonadati</taxon>
        <taxon>Pseudomonadota</taxon>
        <taxon>Alphaproteobacteria</taxon>
        <taxon>Hyphomicrobiales</taxon>
        <taxon>Rhizobiaceae</taxon>
        <taxon>Sinorhizobium/Ensifer group</taxon>
        <taxon>Sinorhizobium</taxon>
    </lineage>
</organism>
<sequence length="327" mass="35667">MTILVTGSAGHLGEALIRVLRAAGRDVRGIDIKSSPFTDAVGSIADRRFVRHAMKDVRAVIHSATLHKPHVATHGYCEFVDTNVAGTVNLLEEAAGAGVGAFVFTSTTSAFGSALTPAPGEPAAWITEDVQPIPRNIYGVSKVAAEGFCELFARRHGLPAVILRTSRFFPEADDDAEIRGRFETANAQANELLYRRADIEDVASAHLSALDRAMEIGFGRFIVSAPTPFTRDDLASLREDAPSVVFSRFPECEALYAQRGWRLFPTIDRVYVSARTTACLGWRPKYDFAHVLKCLRRGEDFRSPLAIEIGSKGYHDTVFADGPYPVA</sequence>
<name>A0A2J0Z9G6_RHIML</name>
<dbReference type="Proteomes" id="UP000231987">
    <property type="component" value="Unassembled WGS sequence"/>
</dbReference>
<gene>
    <name evidence="2" type="ORF">CEJ86_03075</name>
</gene>
<dbReference type="InterPro" id="IPR036291">
    <property type="entry name" value="NAD(P)-bd_dom_sf"/>
</dbReference>